<dbReference type="Pfam" id="PF19780">
    <property type="entry name" value="DUF6265"/>
    <property type="match status" value="1"/>
</dbReference>
<reference evidence="3 4" key="1">
    <citation type="submission" date="2023-09" db="EMBL/GenBank/DDBJ databases">
        <authorList>
            <person name="Rey-Velasco X."/>
        </authorList>
    </citation>
    <scope>NUCLEOTIDE SEQUENCE [LARGE SCALE GENOMIC DNA]</scope>
    <source>
        <strain evidence="3 4">F260</strain>
    </source>
</reference>
<evidence type="ECO:0000313" key="4">
    <source>
        <dbReference type="Proteomes" id="UP001245285"/>
    </source>
</evidence>
<dbReference type="RefSeq" id="WP_311494698.1">
    <property type="nucleotide sequence ID" value="NZ_JAVRHO010000008.1"/>
</dbReference>
<evidence type="ECO:0000256" key="1">
    <source>
        <dbReference type="SAM" id="SignalP"/>
    </source>
</evidence>
<evidence type="ECO:0000313" key="3">
    <source>
        <dbReference type="EMBL" id="MDT0646534.1"/>
    </source>
</evidence>
<gene>
    <name evidence="3" type="ORF">RM545_07520</name>
</gene>
<comment type="caution">
    <text evidence="3">The sequence shown here is derived from an EMBL/GenBank/DDBJ whole genome shotgun (WGS) entry which is preliminary data.</text>
</comment>
<dbReference type="InterPro" id="IPR046232">
    <property type="entry name" value="DUF6265"/>
</dbReference>
<name>A0ABU3CJJ8_9FLAO</name>
<dbReference type="EMBL" id="JAVRHO010000008">
    <property type="protein sequence ID" value="MDT0646534.1"/>
    <property type="molecule type" value="Genomic_DNA"/>
</dbReference>
<accession>A0ABU3CJJ8</accession>
<organism evidence="3 4">
    <name type="scientific">Autumnicola lenta</name>
    <dbReference type="NCBI Taxonomy" id="3075593"/>
    <lineage>
        <taxon>Bacteria</taxon>
        <taxon>Pseudomonadati</taxon>
        <taxon>Bacteroidota</taxon>
        <taxon>Flavobacteriia</taxon>
        <taxon>Flavobacteriales</taxon>
        <taxon>Flavobacteriaceae</taxon>
        <taxon>Autumnicola</taxon>
    </lineage>
</organism>
<keyword evidence="1" id="KW-0732">Signal</keyword>
<feature type="chain" id="PRO_5046235981" evidence="1">
    <location>
        <begin position="25"/>
        <end position="156"/>
    </location>
</feature>
<sequence>MKALLTFCLALIIFSFGNIDSSKAHEDQQVSFDWMLGSWKRTNNTDNSSTFENWIKKSSEEYSGVGYTLNNRDTIFKEDLRFFYKAGNWNLEVTGENEKPVIFPVSTYASNKFIAENEENEFPKKITYQLQNDQLLATITDGETEIPFIFSKTTRK</sequence>
<feature type="domain" description="DUF6265" evidence="2">
    <location>
        <begin position="33"/>
        <end position="139"/>
    </location>
</feature>
<protein>
    <submittedName>
        <fullName evidence="3">DUF6265 family protein</fullName>
    </submittedName>
</protein>
<keyword evidence="4" id="KW-1185">Reference proteome</keyword>
<feature type="signal peptide" evidence="1">
    <location>
        <begin position="1"/>
        <end position="24"/>
    </location>
</feature>
<evidence type="ECO:0000259" key="2">
    <source>
        <dbReference type="Pfam" id="PF19780"/>
    </source>
</evidence>
<proteinExistence type="predicted"/>
<dbReference type="Proteomes" id="UP001245285">
    <property type="component" value="Unassembled WGS sequence"/>
</dbReference>